<accession>A0A9D2L9Q1</accession>
<sequence>MDDRKLSQRKAGEEKTVEKPKEEAGDFQTPGQQLRVLNEAIYSIMVGGQSYRIGTRSLTRADLATLISERNRLEAQAAQTNGLIYGAYAADFGYDNRR</sequence>
<gene>
    <name evidence="2" type="ORF">H9716_12165</name>
</gene>
<organism evidence="2 3">
    <name type="scientific">Candidatus Enterocloster faecavium</name>
    <dbReference type="NCBI Taxonomy" id="2838560"/>
    <lineage>
        <taxon>Bacteria</taxon>
        <taxon>Bacillati</taxon>
        <taxon>Bacillota</taxon>
        <taxon>Clostridia</taxon>
        <taxon>Lachnospirales</taxon>
        <taxon>Lachnospiraceae</taxon>
        <taxon>Enterocloster</taxon>
    </lineage>
</organism>
<reference evidence="2" key="2">
    <citation type="submission" date="2021-04" db="EMBL/GenBank/DDBJ databases">
        <authorList>
            <person name="Gilroy R."/>
        </authorList>
    </citation>
    <scope>NUCLEOTIDE SEQUENCE</scope>
    <source>
        <strain evidence="2">CHK188-4685</strain>
    </source>
</reference>
<comment type="caution">
    <text evidence="2">The sequence shown here is derived from an EMBL/GenBank/DDBJ whole genome shotgun (WGS) entry which is preliminary data.</text>
</comment>
<keyword evidence="2" id="KW-0413">Isomerase</keyword>
<evidence type="ECO:0000313" key="3">
    <source>
        <dbReference type="Proteomes" id="UP000886804"/>
    </source>
</evidence>
<feature type="region of interest" description="Disordered" evidence="1">
    <location>
        <begin position="1"/>
        <end position="30"/>
    </location>
</feature>
<name>A0A9D2L9Q1_9FIRM</name>
<protein>
    <submittedName>
        <fullName evidence="2">Peptidylprolyl isomerase</fullName>
    </submittedName>
</protein>
<dbReference type="GO" id="GO:0016853">
    <property type="term" value="F:isomerase activity"/>
    <property type="evidence" value="ECO:0007669"/>
    <property type="project" value="UniProtKB-KW"/>
</dbReference>
<evidence type="ECO:0000256" key="1">
    <source>
        <dbReference type="SAM" id="MobiDB-lite"/>
    </source>
</evidence>
<dbReference type="Proteomes" id="UP000886804">
    <property type="component" value="Unassembled WGS sequence"/>
</dbReference>
<dbReference type="EMBL" id="DWYS01000145">
    <property type="protein sequence ID" value="HJB08594.1"/>
    <property type="molecule type" value="Genomic_DNA"/>
</dbReference>
<dbReference type="AlphaFoldDB" id="A0A9D2L9Q1"/>
<evidence type="ECO:0000313" key="2">
    <source>
        <dbReference type="EMBL" id="HJB08594.1"/>
    </source>
</evidence>
<reference evidence="2" key="1">
    <citation type="journal article" date="2021" name="PeerJ">
        <title>Extensive microbial diversity within the chicken gut microbiome revealed by metagenomics and culture.</title>
        <authorList>
            <person name="Gilroy R."/>
            <person name="Ravi A."/>
            <person name="Getino M."/>
            <person name="Pursley I."/>
            <person name="Horton D.L."/>
            <person name="Alikhan N.F."/>
            <person name="Baker D."/>
            <person name="Gharbi K."/>
            <person name="Hall N."/>
            <person name="Watson M."/>
            <person name="Adriaenssens E.M."/>
            <person name="Foster-Nyarko E."/>
            <person name="Jarju S."/>
            <person name="Secka A."/>
            <person name="Antonio M."/>
            <person name="Oren A."/>
            <person name="Chaudhuri R.R."/>
            <person name="La Ragione R."/>
            <person name="Hildebrand F."/>
            <person name="Pallen M.J."/>
        </authorList>
    </citation>
    <scope>NUCLEOTIDE SEQUENCE</scope>
    <source>
        <strain evidence="2">CHK188-4685</strain>
    </source>
</reference>
<feature type="compositionally biased region" description="Basic and acidic residues" evidence="1">
    <location>
        <begin position="1"/>
        <end position="24"/>
    </location>
</feature>
<proteinExistence type="predicted"/>